<dbReference type="SUPFAM" id="SSF53448">
    <property type="entry name" value="Nucleotide-diphospho-sugar transferases"/>
    <property type="match status" value="1"/>
</dbReference>
<dbReference type="PANTHER" id="PTHR43867">
    <property type="entry name" value="CELLULOSE SYNTHASE CATALYTIC SUBUNIT A [UDP-FORMING]"/>
    <property type="match status" value="1"/>
</dbReference>
<keyword evidence="9 12" id="KW-0812">Transmembrane</keyword>
<dbReference type="STRING" id="1292034.OR37_02459"/>
<accession>R0E8A9</accession>
<evidence type="ECO:0000256" key="1">
    <source>
        <dbReference type="ARBA" id="ARBA00004429"/>
    </source>
</evidence>
<name>R0E8A9_CAUVI</name>
<feature type="transmembrane region" description="Helical" evidence="12">
    <location>
        <begin position="414"/>
        <end position="436"/>
    </location>
</feature>
<comment type="caution">
    <text evidence="14">The sequence shown here is derived from an EMBL/GenBank/DDBJ whole genome shotgun (WGS) entry which is preliminary data.</text>
</comment>
<keyword evidence="15" id="KW-1185">Reference proteome</keyword>
<evidence type="ECO:0000313" key="14">
    <source>
        <dbReference type="EMBL" id="ENZ81698.1"/>
    </source>
</evidence>
<keyword evidence="5" id="KW-1003">Cell membrane</keyword>
<reference evidence="14 15" key="1">
    <citation type="journal article" date="2013" name="Genome Announc.">
        <title>Draft Genome Sequence for Caulobacter sp. Strain OR37, a Bacterium Tolerant to Heavy Metals.</title>
        <authorList>
            <person name="Utturkar S.M."/>
            <person name="Bollmann A."/>
            <person name="Brzoska R.M."/>
            <person name="Klingeman D.M."/>
            <person name="Epstein S.E."/>
            <person name="Palumbo A.V."/>
            <person name="Brown S.D."/>
        </authorList>
    </citation>
    <scope>NUCLEOTIDE SEQUENCE [LARGE SCALE GENOMIC DNA]</scope>
    <source>
        <strain evidence="14 15">OR37</strain>
    </source>
</reference>
<keyword evidence="8 14" id="KW-0808">Transferase</keyword>
<evidence type="ECO:0000256" key="3">
    <source>
        <dbReference type="ARBA" id="ARBA00009337"/>
    </source>
</evidence>
<sequence>MSERSASFDVRTSTSVSLDQAMGRRDSVEIPVEAPLAMPVQPLGFWQGGPRRAGALIPDMKARRWALGLMTLAMGFAGWKASYDTIALGGVTRLEAVVLVLLAPLFLALSLWFCTAFIGFVVLMGKPKDPLGIDGDAPMPKLHTRTAILMPVYNEDASAVFARLRAMDASLAETGQARSFDIFVISDTRDAQVALAEQACFARFRREANCNVYYRIRKENTGRKAGNVADWVSRWGSAYEHMLVLDADSLMTGEAMVRLADAMERHPGAGLIQTMPMIINGQTIFARTLQFATRLYGRVAWTGLAWWSGSESSFWGHNAIVRTRAFAETCGLPHLPGPKPFGGEVMSHDALESALLRRGGWSVHLAPYLDGSYEESPSNLLDFATRDRRWCRGNVQHAPLVALPGLHWMSRLHLVIGILSYALSPLWFVCLSAGLISRALMPELKKAAFTMADLKAAAHALIDWREIQATAWAMIITFVLLFGPKILGTILVLTRKGEVKGFGGKRRVAAGLVVEMLLSALVAPMLMFTQTRAIVEILAGKVGGWAAQRRDADKVDFKEASSAMGWISVSGLALGALFWFTPDLFTSTAPILAGLILAVPLTMLGANKVAGLKVKTNGLFMTPEERRPPAIVRAALGAACEPPIRWFARDGRPIGPTSEVRDAA</sequence>
<feature type="transmembrane region" description="Helical" evidence="12">
    <location>
        <begin position="62"/>
        <end position="79"/>
    </location>
</feature>
<protein>
    <recommendedName>
        <fullName evidence="4">Glucans biosynthesis glucosyltransferase H</fullName>
    </recommendedName>
</protein>
<evidence type="ECO:0000256" key="7">
    <source>
        <dbReference type="ARBA" id="ARBA00022676"/>
    </source>
</evidence>
<keyword evidence="10 12" id="KW-1133">Transmembrane helix</keyword>
<comment type="subcellular location">
    <subcellularLocation>
        <location evidence="1">Cell inner membrane</location>
        <topology evidence="1">Multi-pass membrane protein</topology>
    </subcellularLocation>
</comment>
<feature type="transmembrane region" description="Helical" evidence="12">
    <location>
        <begin position="587"/>
        <end position="606"/>
    </location>
</feature>
<dbReference type="GO" id="GO:0016758">
    <property type="term" value="F:hexosyltransferase activity"/>
    <property type="evidence" value="ECO:0007669"/>
    <property type="project" value="TreeGrafter"/>
</dbReference>
<keyword evidence="11 12" id="KW-0472">Membrane</keyword>
<dbReference type="NCBIfam" id="NF003962">
    <property type="entry name" value="PRK05454.2-5"/>
    <property type="match status" value="1"/>
</dbReference>
<evidence type="ECO:0000256" key="9">
    <source>
        <dbReference type="ARBA" id="ARBA00022692"/>
    </source>
</evidence>
<feature type="transmembrane region" description="Helical" evidence="12">
    <location>
        <begin position="506"/>
        <end position="527"/>
    </location>
</feature>
<proteinExistence type="inferred from homology"/>
<feature type="transmembrane region" description="Helical" evidence="12">
    <location>
        <begin position="471"/>
        <end position="494"/>
    </location>
</feature>
<keyword evidence="6" id="KW-0997">Cell inner membrane</keyword>
<dbReference type="PANTHER" id="PTHR43867:SF5">
    <property type="entry name" value="GLUCANS BIOSYNTHESIS GLUCOSYLTRANSFERASE H"/>
    <property type="match status" value="1"/>
</dbReference>
<dbReference type="NCBIfam" id="NF003958">
    <property type="entry name" value="PRK05454.2-1"/>
    <property type="match status" value="1"/>
</dbReference>
<dbReference type="PATRIC" id="fig|1292034.3.peg.2443"/>
<gene>
    <name evidence="14" type="ORF">OR37_02459</name>
</gene>
<dbReference type="Pfam" id="PF13632">
    <property type="entry name" value="Glyco_trans_2_3"/>
    <property type="match status" value="1"/>
</dbReference>
<dbReference type="InterPro" id="IPR029044">
    <property type="entry name" value="Nucleotide-diphossugar_trans"/>
</dbReference>
<evidence type="ECO:0000256" key="10">
    <source>
        <dbReference type="ARBA" id="ARBA00022989"/>
    </source>
</evidence>
<dbReference type="Proteomes" id="UP000013063">
    <property type="component" value="Unassembled WGS sequence"/>
</dbReference>
<dbReference type="InterPro" id="IPR001173">
    <property type="entry name" value="Glyco_trans_2-like"/>
</dbReference>
<comment type="pathway">
    <text evidence="2">Glycan metabolism; osmoregulated periplasmic glucan (OPG) biosynthesis.</text>
</comment>
<dbReference type="RefSeq" id="WP_004620132.1">
    <property type="nucleotide sequence ID" value="NZ_APMP01000014.1"/>
</dbReference>
<evidence type="ECO:0000256" key="11">
    <source>
        <dbReference type="ARBA" id="ARBA00023136"/>
    </source>
</evidence>
<evidence type="ECO:0000256" key="4">
    <source>
        <dbReference type="ARBA" id="ARBA00020585"/>
    </source>
</evidence>
<evidence type="ECO:0000313" key="15">
    <source>
        <dbReference type="Proteomes" id="UP000013063"/>
    </source>
</evidence>
<comment type="similarity">
    <text evidence="3">Belongs to the glycosyltransferase 2 family. OpgH subfamily.</text>
</comment>
<dbReference type="OrthoDB" id="9775281at2"/>
<evidence type="ECO:0000256" key="12">
    <source>
        <dbReference type="SAM" id="Phobius"/>
    </source>
</evidence>
<evidence type="ECO:0000256" key="5">
    <source>
        <dbReference type="ARBA" id="ARBA00022475"/>
    </source>
</evidence>
<feature type="transmembrane region" description="Helical" evidence="12">
    <location>
        <begin position="99"/>
        <end position="123"/>
    </location>
</feature>
<keyword evidence="7" id="KW-0328">Glycosyltransferase</keyword>
<evidence type="ECO:0000256" key="6">
    <source>
        <dbReference type="ARBA" id="ARBA00022519"/>
    </source>
</evidence>
<dbReference type="eggNOG" id="COG2943">
    <property type="taxonomic scope" value="Bacteria"/>
</dbReference>
<feature type="domain" description="Glycosyltransferase 2-like" evidence="13">
    <location>
        <begin position="243"/>
        <end position="431"/>
    </location>
</feature>
<dbReference type="Gene3D" id="3.90.550.10">
    <property type="entry name" value="Spore Coat Polysaccharide Biosynthesis Protein SpsA, Chain A"/>
    <property type="match status" value="1"/>
</dbReference>
<dbReference type="AlphaFoldDB" id="R0E8A9"/>
<dbReference type="CDD" id="cd04191">
    <property type="entry name" value="Glucan_BSP_MdoH"/>
    <property type="match status" value="1"/>
</dbReference>
<evidence type="ECO:0000256" key="8">
    <source>
        <dbReference type="ARBA" id="ARBA00022679"/>
    </source>
</evidence>
<dbReference type="InterPro" id="IPR050321">
    <property type="entry name" value="Glycosyltr_2/OpgH_subfam"/>
</dbReference>
<dbReference type="EMBL" id="APMP01000014">
    <property type="protein sequence ID" value="ENZ81698.1"/>
    <property type="molecule type" value="Genomic_DNA"/>
</dbReference>
<dbReference type="GO" id="GO:0005886">
    <property type="term" value="C:plasma membrane"/>
    <property type="evidence" value="ECO:0007669"/>
    <property type="project" value="UniProtKB-SubCell"/>
</dbReference>
<organism evidence="14 15">
    <name type="scientific">Caulobacter vibrioides OR37</name>
    <dbReference type="NCBI Taxonomy" id="1292034"/>
    <lineage>
        <taxon>Bacteria</taxon>
        <taxon>Pseudomonadati</taxon>
        <taxon>Pseudomonadota</taxon>
        <taxon>Alphaproteobacteria</taxon>
        <taxon>Caulobacterales</taxon>
        <taxon>Caulobacteraceae</taxon>
        <taxon>Caulobacter</taxon>
    </lineage>
</organism>
<evidence type="ECO:0000259" key="13">
    <source>
        <dbReference type="Pfam" id="PF13632"/>
    </source>
</evidence>
<evidence type="ECO:0000256" key="2">
    <source>
        <dbReference type="ARBA" id="ARBA00005001"/>
    </source>
</evidence>